<evidence type="ECO:0000256" key="2">
    <source>
        <dbReference type="ARBA" id="ARBA00022723"/>
    </source>
</evidence>
<comment type="subcellular location">
    <subcellularLocation>
        <location evidence="1">Nucleus</location>
    </subcellularLocation>
</comment>
<dbReference type="InterPro" id="IPR050815">
    <property type="entry name" value="TF_fung"/>
</dbReference>
<evidence type="ECO:0000256" key="6">
    <source>
        <dbReference type="SAM" id="MobiDB-lite"/>
    </source>
</evidence>
<dbReference type="GO" id="GO:0000981">
    <property type="term" value="F:DNA-binding transcription factor activity, RNA polymerase II-specific"/>
    <property type="evidence" value="ECO:0007669"/>
    <property type="project" value="InterPro"/>
</dbReference>
<evidence type="ECO:0000259" key="7">
    <source>
        <dbReference type="Pfam" id="PF04082"/>
    </source>
</evidence>
<keyword evidence="5" id="KW-0539">Nucleus</keyword>
<dbReference type="GeneID" id="81605465"/>
<dbReference type="CDD" id="cd12148">
    <property type="entry name" value="fungal_TF_MHR"/>
    <property type="match status" value="1"/>
</dbReference>
<accession>A0AAD6BVW0</accession>
<dbReference type="PANTHER" id="PTHR47338">
    <property type="entry name" value="ZN(II)2CYS6 TRANSCRIPTION FACTOR (EUROFUNG)-RELATED"/>
    <property type="match status" value="1"/>
</dbReference>
<feature type="compositionally biased region" description="Low complexity" evidence="6">
    <location>
        <begin position="499"/>
        <end position="514"/>
    </location>
</feature>
<dbReference type="GO" id="GO:0008270">
    <property type="term" value="F:zinc ion binding"/>
    <property type="evidence" value="ECO:0007669"/>
    <property type="project" value="InterPro"/>
</dbReference>
<dbReference type="Pfam" id="PF04082">
    <property type="entry name" value="Fungal_trans"/>
    <property type="match status" value="1"/>
</dbReference>
<dbReference type="GO" id="GO:0006351">
    <property type="term" value="P:DNA-templated transcription"/>
    <property type="evidence" value="ECO:0007669"/>
    <property type="project" value="InterPro"/>
</dbReference>
<evidence type="ECO:0000256" key="1">
    <source>
        <dbReference type="ARBA" id="ARBA00004123"/>
    </source>
</evidence>
<evidence type="ECO:0000256" key="5">
    <source>
        <dbReference type="ARBA" id="ARBA00023242"/>
    </source>
</evidence>
<dbReference type="RefSeq" id="XP_056759976.1">
    <property type="nucleotide sequence ID" value="XM_056915222.1"/>
</dbReference>
<dbReference type="AlphaFoldDB" id="A0AAD6BVW0"/>
<keyword evidence="2" id="KW-0479">Metal-binding</keyword>
<keyword evidence="3" id="KW-0805">Transcription regulation</keyword>
<evidence type="ECO:0000313" key="8">
    <source>
        <dbReference type="EMBL" id="KAJ5432684.1"/>
    </source>
</evidence>
<gene>
    <name evidence="8" type="ORF">N7458_011840</name>
</gene>
<evidence type="ECO:0000313" key="9">
    <source>
        <dbReference type="Proteomes" id="UP001213681"/>
    </source>
</evidence>
<sequence length="573" mass="64768">MTQKGHELEPVRLVAPAKGAVFQLPLGTAASFVKHTIPEKAYHNGPHDEDHVLGAFGSQGLVFELVPLYFQYVHNIAHTIFHEPSFMHRLHEGKASMTHVYAMCALAARYSENRVFNNIAPCARGKIYATEAIRRCQEHMVTPSLETVQGYLLVGFYFSGEGNIRGKHVYVGLARLHAELLSPADTATVVLREERRRTWLTIYIAVHWSASDMAVEPPSPFHDMAPLPEIDDVDFQTLSAELLIESRASPSSRCDMWAQMGRTLNIYTRINVLLRRLSQNAISFEEFCKEAAVLEHGLDQWAKNLPPYLTYSYDNLMLMVDKQVGKTFLSMHIGYYHFRQMLLFPFLDTRLARWTTRDRAAKCKESATIVSDILRYSQTTPKCKMEYFIYGHIAVVSSSVHLHTLLCSDDPSDLSSARQRLVFNFKFLMGLKAYWSVVEHYVTHLRSFQNYCRDSMSDAFVLDNWMARFLTEHSSALSERRDNSAHAPSPGADEPSSYSSRVNNGVPSGGNPNSQTEIAAGSAVIGMKSTMDPAMEYNDLSQLLDDRSMSGEAIVNSALNWLLDDDLRMERMP</sequence>
<comment type="caution">
    <text evidence="8">The sequence shown here is derived from an EMBL/GenBank/DDBJ whole genome shotgun (WGS) entry which is preliminary data.</text>
</comment>
<keyword evidence="9" id="KW-1185">Reference proteome</keyword>
<proteinExistence type="predicted"/>
<evidence type="ECO:0000256" key="4">
    <source>
        <dbReference type="ARBA" id="ARBA00023163"/>
    </source>
</evidence>
<reference evidence="8" key="1">
    <citation type="submission" date="2022-12" db="EMBL/GenBank/DDBJ databases">
        <authorList>
            <person name="Petersen C."/>
        </authorList>
    </citation>
    <scope>NUCLEOTIDE SEQUENCE</scope>
    <source>
        <strain evidence="8">IBT 16125</strain>
    </source>
</reference>
<name>A0AAD6BVW0_9EURO</name>
<evidence type="ECO:0000256" key="3">
    <source>
        <dbReference type="ARBA" id="ARBA00023015"/>
    </source>
</evidence>
<dbReference type="GO" id="GO:0003677">
    <property type="term" value="F:DNA binding"/>
    <property type="evidence" value="ECO:0007669"/>
    <property type="project" value="InterPro"/>
</dbReference>
<dbReference type="PANTHER" id="PTHR47338:SF16">
    <property type="entry name" value="TRANSCRIPTION FACTOR, PUTATIVE (AFU_ORTHOLOGUE AFUA_2G09360)-RELATED"/>
    <property type="match status" value="1"/>
</dbReference>
<protein>
    <submittedName>
        <fullName evidence="8">C6 transcription factor</fullName>
    </submittedName>
</protein>
<dbReference type="InterPro" id="IPR007219">
    <property type="entry name" value="XnlR_reg_dom"/>
</dbReference>
<dbReference type="GO" id="GO:0005634">
    <property type="term" value="C:nucleus"/>
    <property type="evidence" value="ECO:0007669"/>
    <property type="project" value="UniProtKB-SubCell"/>
</dbReference>
<feature type="region of interest" description="Disordered" evidence="6">
    <location>
        <begin position="479"/>
        <end position="516"/>
    </location>
</feature>
<reference evidence="8" key="2">
    <citation type="journal article" date="2023" name="IMA Fungus">
        <title>Comparative genomic study of the Penicillium genus elucidates a diverse pangenome and 15 lateral gene transfer events.</title>
        <authorList>
            <person name="Petersen C."/>
            <person name="Sorensen T."/>
            <person name="Nielsen M.R."/>
            <person name="Sondergaard T.E."/>
            <person name="Sorensen J.L."/>
            <person name="Fitzpatrick D.A."/>
            <person name="Frisvad J.C."/>
            <person name="Nielsen K.L."/>
        </authorList>
    </citation>
    <scope>NUCLEOTIDE SEQUENCE</scope>
    <source>
        <strain evidence="8">IBT 16125</strain>
    </source>
</reference>
<keyword evidence="4" id="KW-0804">Transcription</keyword>
<dbReference type="Proteomes" id="UP001213681">
    <property type="component" value="Unassembled WGS sequence"/>
</dbReference>
<feature type="domain" description="Xylanolytic transcriptional activator regulatory" evidence="7">
    <location>
        <begin position="68"/>
        <end position="302"/>
    </location>
</feature>
<dbReference type="EMBL" id="JAPVEA010000009">
    <property type="protein sequence ID" value="KAJ5432684.1"/>
    <property type="molecule type" value="Genomic_DNA"/>
</dbReference>
<organism evidence="8 9">
    <name type="scientific">Penicillium daleae</name>
    <dbReference type="NCBI Taxonomy" id="63821"/>
    <lineage>
        <taxon>Eukaryota</taxon>
        <taxon>Fungi</taxon>
        <taxon>Dikarya</taxon>
        <taxon>Ascomycota</taxon>
        <taxon>Pezizomycotina</taxon>
        <taxon>Eurotiomycetes</taxon>
        <taxon>Eurotiomycetidae</taxon>
        <taxon>Eurotiales</taxon>
        <taxon>Aspergillaceae</taxon>
        <taxon>Penicillium</taxon>
    </lineage>
</organism>